<feature type="domain" description="Glycosyl hydrolase family 13 catalytic" evidence="7">
    <location>
        <begin position="44"/>
        <end position="443"/>
    </location>
</feature>
<name>A0A7L9QHE8_GLYPY</name>
<dbReference type="InterPro" id="IPR045857">
    <property type="entry name" value="O16G_dom_2"/>
</dbReference>
<feature type="signal peptide" evidence="6">
    <location>
        <begin position="1"/>
        <end position="30"/>
    </location>
</feature>
<evidence type="ECO:0000256" key="1">
    <source>
        <dbReference type="ARBA" id="ARBA00001657"/>
    </source>
</evidence>
<dbReference type="FunFam" id="3.90.400.10:FF:000001">
    <property type="entry name" value="Maltase A3, isoform A"/>
    <property type="match status" value="1"/>
</dbReference>
<dbReference type="Gene3D" id="2.60.40.1180">
    <property type="entry name" value="Golgi alpha-mannosidase II"/>
    <property type="match status" value="1"/>
</dbReference>
<dbReference type="PANTHER" id="PTHR10357:SF179">
    <property type="entry name" value="NEUTRAL AND BASIC AMINO ACID TRANSPORT PROTEIN RBAT"/>
    <property type="match status" value="1"/>
</dbReference>
<accession>A0A7L9QHE8</accession>
<proteinExistence type="evidence at transcript level"/>
<evidence type="ECO:0000259" key="7">
    <source>
        <dbReference type="SMART" id="SM00642"/>
    </source>
</evidence>
<dbReference type="InterPro" id="IPR017853">
    <property type="entry name" value="GH"/>
</dbReference>
<evidence type="ECO:0000256" key="6">
    <source>
        <dbReference type="SAM" id="SignalP"/>
    </source>
</evidence>
<dbReference type="SUPFAM" id="SSF51445">
    <property type="entry name" value="(Trans)glycosidases"/>
    <property type="match status" value="1"/>
</dbReference>
<dbReference type="PANTHER" id="PTHR10357">
    <property type="entry name" value="ALPHA-AMYLASE FAMILY MEMBER"/>
    <property type="match status" value="1"/>
</dbReference>
<evidence type="ECO:0000313" key="8">
    <source>
        <dbReference type="EMBL" id="QOL02375.1"/>
    </source>
</evidence>
<dbReference type="GO" id="GO:0005975">
    <property type="term" value="P:carbohydrate metabolic process"/>
    <property type="evidence" value="ECO:0007669"/>
    <property type="project" value="InterPro"/>
</dbReference>
<reference evidence="8" key="1">
    <citation type="submission" date="2019-12" db="EMBL/GenBank/DDBJ databases">
        <authorList>
            <person name="Jia S."/>
        </authorList>
    </citation>
    <scope>NUCLEOTIDE SEQUENCE</scope>
</reference>
<dbReference type="SMART" id="SM00642">
    <property type="entry name" value="Aamy"/>
    <property type="match status" value="1"/>
</dbReference>
<dbReference type="Gene3D" id="3.90.400.10">
    <property type="entry name" value="Oligo-1,6-glucosidase, Domain 2"/>
    <property type="match status" value="1"/>
</dbReference>
<keyword evidence="6" id="KW-0732">Signal</keyword>
<dbReference type="SUPFAM" id="SSF51011">
    <property type="entry name" value="Glycosyl hydrolase domain"/>
    <property type="match status" value="1"/>
</dbReference>
<comment type="catalytic activity">
    <reaction evidence="1">
        <text>Hydrolysis of terminal, non-reducing (1-&gt;4)-linked alpha-D-glucose residues with release of alpha-D-glucose.</text>
        <dbReference type="EC" id="3.2.1.20"/>
    </reaction>
</comment>
<dbReference type="InterPro" id="IPR013780">
    <property type="entry name" value="Glyco_hydro_b"/>
</dbReference>
<dbReference type="EC" id="3.2.1.20" evidence="3"/>
<evidence type="ECO:0000256" key="2">
    <source>
        <dbReference type="ARBA" id="ARBA00008061"/>
    </source>
</evidence>
<evidence type="ECO:0000256" key="3">
    <source>
        <dbReference type="ARBA" id="ARBA00012741"/>
    </source>
</evidence>
<dbReference type="CDD" id="cd11328">
    <property type="entry name" value="AmyAc_maltase"/>
    <property type="match status" value="1"/>
</dbReference>
<sequence length="588" mass="67850">MTIASSKAIAIKSKMKTLLLFPLLFLVVQAGNELEWWETTIYYQIYPRSFKDSDGDGIGDLNGITSKLEYLKEIGVGATWLSPIFKSPMYDFGYDIADFYAIQDEYGTMEDFDNLLAKAKELDIKIILDFVPNHTSNESVWFQEALKGHEKYYDYFLWEDGVVDENGNLQPPNNWVSVFRNSAWEYKEEVGKYYLHQFVIGQPDLNYRNPDVVEEMKNVIRFWLGKGVAGFRIDAINHMFEADKEMYGGQFPDEPRTGYTDNPDDYEYLDHIHTRDQDETYDMVYQWREVFDEFKEKDGVTRVMMTEAYATPQLIMRYFGEGEREGAQIPFNFALISDVDEKSSAAEIKYALDQFLTLKPLDKQANWVTGNHDNFRVASRFSPKLVDGLNMIVLLLPGIGVTYMGEEIGMVDGFVSWEDTVDPRGCNTNDPINYWQSSRDPERTPFQWSAEQNAGFSTAPKTWLPVAEGYETLNVQAQLEGERTHLNVYKTLARLRTEDAFRHGRYESVAFNSDVFAFRRWHNGEIYIVLVNFRDVSHTVDLTYFENVTEELEVVVTDIQSPKSTGSIVHASHLYVAENESLVLKVVN</sequence>
<feature type="chain" id="PRO_5029603195" description="alpha-glucosidase" evidence="6">
    <location>
        <begin position="31"/>
        <end position="588"/>
    </location>
</feature>
<dbReference type="AlphaFoldDB" id="A0A7L9QHE8"/>
<dbReference type="Gene3D" id="3.20.20.80">
    <property type="entry name" value="Glycosidases"/>
    <property type="match status" value="1"/>
</dbReference>
<keyword evidence="4" id="KW-0325">Glycoprotein</keyword>
<dbReference type="Pfam" id="PF00128">
    <property type="entry name" value="Alpha-amylase"/>
    <property type="match status" value="1"/>
</dbReference>
<dbReference type="InterPro" id="IPR006047">
    <property type="entry name" value="GH13_cat_dom"/>
</dbReference>
<evidence type="ECO:0000256" key="5">
    <source>
        <dbReference type="ARBA" id="ARBA00023295"/>
    </source>
</evidence>
<comment type="similarity">
    <text evidence="2">Belongs to the glycosyl hydrolase 13 family.</text>
</comment>
<keyword evidence="5" id="KW-0378">Hydrolase</keyword>
<organism evidence="8">
    <name type="scientific">Glyphodes pyloalis</name>
    <name type="common">Lesser mulberry snout moth</name>
    <dbReference type="NCBI Taxonomy" id="1242752"/>
    <lineage>
        <taxon>Eukaryota</taxon>
        <taxon>Metazoa</taxon>
        <taxon>Ecdysozoa</taxon>
        <taxon>Arthropoda</taxon>
        <taxon>Hexapoda</taxon>
        <taxon>Insecta</taxon>
        <taxon>Pterygota</taxon>
        <taxon>Neoptera</taxon>
        <taxon>Endopterygota</taxon>
        <taxon>Lepidoptera</taxon>
        <taxon>Glossata</taxon>
        <taxon>Ditrysia</taxon>
        <taxon>Pyraloidea</taxon>
        <taxon>Crambidae</taxon>
        <taxon>Spilomelinae</taxon>
        <taxon>Glyphodes</taxon>
    </lineage>
</organism>
<evidence type="ECO:0000256" key="4">
    <source>
        <dbReference type="ARBA" id="ARBA00023180"/>
    </source>
</evidence>
<keyword evidence="5" id="KW-0326">Glycosidase</keyword>
<dbReference type="EMBL" id="MN887524">
    <property type="protein sequence ID" value="QOL02375.1"/>
    <property type="molecule type" value="mRNA"/>
</dbReference>
<protein>
    <recommendedName>
        <fullName evidence="3">alpha-glucosidase</fullName>
        <ecNumber evidence="3">3.2.1.20</ecNumber>
    </recommendedName>
</protein>
<dbReference type="GO" id="GO:0004558">
    <property type="term" value="F:alpha-1,4-glucosidase activity"/>
    <property type="evidence" value="ECO:0007669"/>
    <property type="project" value="UniProtKB-EC"/>
</dbReference>